<dbReference type="Proteomes" id="UP000259354">
    <property type="component" value="Segment"/>
</dbReference>
<dbReference type="EMBL" id="MH536811">
    <property type="protein sequence ID" value="AXG66342.1"/>
    <property type="molecule type" value="Genomic_DNA"/>
</dbReference>
<sequence length="120" mass="13305">MCQCKGYPATTVYGDCTVCGAGYYESIDDFRAEISGGFVETDERVKEIDSLLNMDTDNFPVSLICYRGEKAIPILNVRMDSIRVKESTIPGYVNVEYEGYGTDITGTVPMVDYYTTESGD</sequence>
<dbReference type="KEGG" id="vg:55609405"/>
<name>A0A345GTS0_9CAUD</name>
<evidence type="ECO:0000313" key="1">
    <source>
        <dbReference type="EMBL" id="AXG66342.1"/>
    </source>
</evidence>
<keyword evidence="2" id="KW-1185">Reference proteome</keyword>
<dbReference type="GeneID" id="55609405"/>
<reference evidence="1 2" key="1">
    <citation type="submission" date="2018-06" db="EMBL/GenBank/DDBJ databases">
        <authorList>
            <person name="Moussa A."/>
            <person name="Couoh J.M."/>
            <person name="Harbem L."/>
            <person name="Okocha J.C."/>
            <person name="Taylor D."/>
            <person name="Teutsch A.B."/>
            <person name="Smith B.R."/>
            <person name="Suri N."/>
            <person name="Layton S.R."/>
            <person name="Kim T."/>
            <person name="Hughes L.E."/>
            <person name="Garlena R.A."/>
            <person name="Russell D.A."/>
            <person name="Pope W.H."/>
            <person name="Jacobs-Sera D."/>
            <person name="Hatfull G.F."/>
        </authorList>
    </citation>
    <scope>NUCLEOTIDE SEQUENCE [LARGE SCALE GENOMIC DNA]</scope>
</reference>
<dbReference type="RefSeq" id="YP_009839196.1">
    <property type="nucleotide sequence ID" value="NC_048719.1"/>
</dbReference>
<gene>
    <name evidence="1" type="primary">263</name>
    <name evidence="1" type="ORF">SEA_ANNADREAMY_263</name>
</gene>
<protein>
    <submittedName>
        <fullName evidence="1">Uncharacterized protein</fullName>
    </submittedName>
</protein>
<accession>A0A345GTS0</accession>
<organism evidence="1 2">
    <name type="scientific">Streptomyces phage Annadreamy</name>
    <dbReference type="NCBI Taxonomy" id="2250335"/>
    <lineage>
        <taxon>Viruses</taxon>
        <taxon>Duplodnaviria</taxon>
        <taxon>Heunggongvirae</taxon>
        <taxon>Uroviricota</taxon>
        <taxon>Caudoviricetes</taxon>
        <taxon>Stanwilliamsviridae</taxon>
        <taxon>Loccivirinae</taxon>
        <taxon>Annadreamyvirus</taxon>
        <taxon>Annadreamyvirus annadreamy</taxon>
    </lineage>
</organism>
<proteinExistence type="predicted"/>
<evidence type="ECO:0000313" key="2">
    <source>
        <dbReference type="Proteomes" id="UP000259354"/>
    </source>
</evidence>